<keyword evidence="6 8" id="KW-0472">Membrane</keyword>
<evidence type="ECO:0000256" key="7">
    <source>
        <dbReference type="SAM" id="MobiDB-lite"/>
    </source>
</evidence>
<comment type="similarity">
    <text evidence="2">Belongs to the nucleobase:cation symporter-2 (NCS2) (TC 2.A.40) family. Azg-like subfamily.</text>
</comment>
<proteinExistence type="inferred from homology"/>
<evidence type="ECO:0000256" key="3">
    <source>
        <dbReference type="ARBA" id="ARBA00022448"/>
    </source>
</evidence>
<feature type="compositionally biased region" description="Basic and acidic residues" evidence="7">
    <location>
        <begin position="654"/>
        <end position="667"/>
    </location>
</feature>
<evidence type="ECO:0000313" key="10">
    <source>
        <dbReference type="Proteomes" id="UP000027361"/>
    </source>
</evidence>
<sequence length="667" mass="71710">MATGSTKVSALTARLNDRIARSPLGRHFRLAGSGHPLERAHSRFSTEIRAGLVTAAAMLYIISVNASILSASGGPCVCSNPSADDPICDNNAEYNICKNELRRDYVTATSAISTMVTFLLGALANLPLGASAGLGVNSYFAFSVVGYNGQGLVPYGQALAAVFLEGWIFLFLSLIGLRQWVGRLLPRSLNLATGAGIGFFLCLIGLGPSGLGAIGGNATDLVGLGGCPAQYKDANGFCESHVLQDPRMWVGILLGGMLTALLLVYRVKGALLWPILLVAISSWPRGGNAVTLFPHTAEGDSNWDFFKQVATWHGFSKISVSNIDFDYANGKVWLALISFLYVDIMDTTGTLFAMSRHAGLMDDRSGDFEGSSIAFLVDAFCISMSALLGMSPSTVFVESASGIAEGGRTGITAITVSFVFFLSLFFAPIFSSIPSWATGSTLVIVGSMMARNTSAINWNHPKDAIPAFIAMTLIPFSFNIAYGLIAAICTWIVLHNVPLLLTWASRGLIPLPQGWEQAEPYSASFILANATSGELPSSSLSSSPSGASPSTLARLLAILPPWLRRLAGGKRRFWEMEPSELEAYVEGRKATLEKERRKQEEREREWAEEREAMLKVKEAGQDVIMPPHHREYPVGALETDAARRTPAEEDDNSSADKDRKLEQGGFA</sequence>
<dbReference type="GO" id="GO:0012505">
    <property type="term" value="C:endomembrane system"/>
    <property type="evidence" value="ECO:0007669"/>
    <property type="project" value="UniProtKB-SubCell"/>
</dbReference>
<dbReference type="PANTHER" id="PTHR43337:SF1">
    <property type="entry name" value="XANTHINE_URACIL PERMEASE C887.17-RELATED"/>
    <property type="match status" value="1"/>
</dbReference>
<dbReference type="RefSeq" id="XP_013243944.1">
    <property type="nucleotide sequence ID" value="XM_013388490.1"/>
</dbReference>
<dbReference type="OrthoDB" id="431212at2759"/>
<name>A0A066W1A6_TILAU</name>
<feature type="transmembrane region" description="Helical" evidence="8">
    <location>
        <begin position="189"/>
        <end position="207"/>
    </location>
</feature>
<dbReference type="InParanoid" id="A0A066W1A6"/>
<feature type="transmembrane region" description="Helical" evidence="8">
    <location>
        <begin position="373"/>
        <end position="397"/>
    </location>
</feature>
<reference evidence="9 10" key="1">
    <citation type="submission" date="2014-05" db="EMBL/GenBank/DDBJ databases">
        <title>Draft genome sequence of a rare smut relative, Tilletiaria anomala UBC 951.</title>
        <authorList>
            <consortium name="DOE Joint Genome Institute"/>
            <person name="Toome M."/>
            <person name="Kuo A."/>
            <person name="Henrissat B."/>
            <person name="Lipzen A."/>
            <person name="Tritt A."/>
            <person name="Yoshinaga Y."/>
            <person name="Zane M."/>
            <person name="Barry K."/>
            <person name="Grigoriev I.V."/>
            <person name="Spatafora J.W."/>
            <person name="Aimea M.C."/>
        </authorList>
    </citation>
    <scope>NUCLEOTIDE SEQUENCE [LARGE SCALE GENOMIC DNA]</scope>
    <source>
        <strain evidence="9 10">UBC 951</strain>
    </source>
</reference>
<dbReference type="GO" id="GO:0015854">
    <property type="term" value="P:guanine transport"/>
    <property type="evidence" value="ECO:0007669"/>
    <property type="project" value="TreeGrafter"/>
</dbReference>
<dbReference type="STRING" id="1037660.A0A066W1A6"/>
<evidence type="ECO:0000256" key="2">
    <source>
        <dbReference type="ARBA" id="ARBA00005697"/>
    </source>
</evidence>
<keyword evidence="10" id="KW-1185">Reference proteome</keyword>
<feature type="transmembrane region" description="Helical" evidence="8">
    <location>
        <begin position="465"/>
        <end position="494"/>
    </location>
</feature>
<dbReference type="GO" id="GO:0005886">
    <property type="term" value="C:plasma membrane"/>
    <property type="evidence" value="ECO:0007669"/>
    <property type="project" value="TreeGrafter"/>
</dbReference>
<evidence type="ECO:0000256" key="8">
    <source>
        <dbReference type="SAM" id="Phobius"/>
    </source>
</evidence>
<comment type="subcellular location">
    <subcellularLocation>
        <location evidence="1">Endomembrane system</location>
        <topology evidence="1">Multi-pass membrane protein</topology>
    </subcellularLocation>
</comment>
<dbReference type="HOGENOM" id="CLU_024508_3_2_1"/>
<evidence type="ECO:0000313" key="9">
    <source>
        <dbReference type="EMBL" id="KDN47752.1"/>
    </source>
</evidence>
<evidence type="ECO:0000256" key="5">
    <source>
        <dbReference type="ARBA" id="ARBA00022989"/>
    </source>
</evidence>
<evidence type="ECO:0000256" key="1">
    <source>
        <dbReference type="ARBA" id="ARBA00004127"/>
    </source>
</evidence>
<dbReference type="InterPro" id="IPR006043">
    <property type="entry name" value="NCS2"/>
</dbReference>
<feature type="transmembrane region" description="Helical" evidence="8">
    <location>
        <begin position="248"/>
        <end position="265"/>
    </location>
</feature>
<protein>
    <recommendedName>
        <fullName evidence="11">Purine transporter</fullName>
    </recommendedName>
</protein>
<feature type="transmembrane region" description="Helical" evidence="8">
    <location>
        <begin position="332"/>
        <end position="353"/>
    </location>
</feature>
<dbReference type="EMBL" id="JMSN01000028">
    <property type="protein sequence ID" value="KDN47752.1"/>
    <property type="molecule type" value="Genomic_DNA"/>
</dbReference>
<keyword evidence="3" id="KW-0813">Transport</keyword>
<dbReference type="GO" id="GO:0015853">
    <property type="term" value="P:adenine transport"/>
    <property type="evidence" value="ECO:0007669"/>
    <property type="project" value="TreeGrafter"/>
</dbReference>
<accession>A0A066W1A6</accession>
<evidence type="ECO:0000256" key="6">
    <source>
        <dbReference type="ARBA" id="ARBA00023136"/>
    </source>
</evidence>
<dbReference type="Proteomes" id="UP000027361">
    <property type="component" value="Unassembled WGS sequence"/>
</dbReference>
<dbReference type="AlphaFoldDB" id="A0A066W1A6"/>
<dbReference type="InterPro" id="IPR045018">
    <property type="entry name" value="Azg-like"/>
</dbReference>
<comment type="caution">
    <text evidence="9">The sequence shown here is derived from an EMBL/GenBank/DDBJ whole genome shotgun (WGS) entry which is preliminary data.</text>
</comment>
<dbReference type="Pfam" id="PF00860">
    <property type="entry name" value="Xan_ur_permease"/>
    <property type="match status" value="1"/>
</dbReference>
<dbReference type="GeneID" id="25262396"/>
<feature type="region of interest" description="Disordered" evidence="7">
    <location>
        <begin position="618"/>
        <end position="667"/>
    </location>
</feature>
<dbReference type="FunCoup" id="A0A066W1A6">
    <property type="interactions" value="38"/>
</dbReference>
<evidence type="ECO:0008006" key="11">
    <source>
        <dbReference type="Google" id="ProtNLM"/>
    </source>
</evidence>
<keyword evidence="5 8" id="KW-1133">Transmembrane helix</keyword>
<organism evidence="9 10">
    <name type="scientific">Tilletiaria anomala (strain ATCC 24038 / CBS 436.72 / UBC 951)</name>
    <dbReference type="NCBI Taxonomy" id="1037660"/>
    <lineage>
        <taxon>Eukaryota</taxon>
        <taxon>Fungi</taxon>
        <taxon>Dikarya</taxon>
        <taxon>Basidiomycota</taxon>
        <taxon>Ustilaginomycotina</taxon>
        <taxon>Exobasidiomycetes</taxon>
        <taxon>Georgefischeriales</taxon>
        <taxon>Tilletiariaceae</taxon>
        <taxon>Tilletiaria</taxon>
    </lineage>
</organism>
<dbReference type="PANTHER" id="PTHR43337">
    <property type="entry name" value="XANTHINE/URACIL PERMEASE C887.17-RELATED"/>
    <property type="match status" value="1"/>
</dbReference>
<evidence type="ECO:0000256" key="4">
    <source>
        <dbReference type="ARBA" id="ARBA00022692"/>
    </source>
</evidence>
<dbReference type="GO" id="GO:0005345">
    <property type="term" value="F:purine nucleobase transmembrane transporter activity"/>
    <property type="evidence" value="ECO:0007669"/>
    <property type="project" value="TreeGrafter"/>
</dbReference>
<feature type="transmembrane region" description="Helical" evidence="8">
    <location>
        <begin position="409"/>
        <end position="430"/>
    </location>
</feature>
<dbReference type="OMA" id="RKGSYFF"/>
<gene>
    <name evidence="9" type="ORF">K437DRAFT_222953</name>
</gene>
<feature type="transmembrane region" description="Helical" evidence="8">
    <location>
        <begin position="155"/>
        <end position="177"/>
    </location>
</feature>
<keyword evidence="4 8" id="KW-0812">Transmembrane</keyword>